<dbReference type="Gene3D" id="2.60.120.260">
    <property type="entry name" value="Galactose-binding domain-like"/>
    <property type="match status" value="1"/>
</dbReference>
<evidence type="ECO:0000313" key="5">
    <source>
        <dbReference type="Proteomes" id="UP001217089"/>
    </source>
</evidence>
<dbReference type="InterPro" id="IPR008979">
    <property type="entry name" value="Galactose-bd-like_sf"/>
</dbReference>
<comment type="caution">
    <text evidence="4">The sequence shown here is derived from an EMBL/GenBank/DDBJ whole genome shotgun (WGS) entry which is preliminary data.</text>
</comment>
<dbReference type="Gene3D" id="2.10.70.10">
    <property type="entry name" value="Complement Module, domain 1"/>
    <property type="match status" value="1"/>
</dbReference>
<keyword evidence="1" id="KW-1015">Disulfide bond</keyword>
<dbReference type="Proteomes" id="UP001217089">
    <property type="component" value="Unassembled WGS sequence"/>
</dbReference>
<dbReference type="PROSITE" id="PS50923">
    <property type="entry name" value="SUSHI"/>
    <property type="match status" value="1"/>
</dbReference>
<dbReference type="PANTHER" id="PTHR45713:SF15">
    <property type="entry name" value="F5_8 TYPE C DOMAIN-CONTAINING PROTEIN"/>
    <property type="match status" value="1"/>
</dbReference>
<evidence type="ECO:0000259" key="3">
    <source>
        <dbReference type="PROSITE" id="PS50923"/>
    </source>
</evidence>
<protein>
    <recommendedName>
        <fullName evidence="3">Sushi domain-containing protein</fullName>
    </recommendedName>
</protein>
<evidence type="ECO:0000313" key="4">
    <source>
        <dbReference type="EMBL" id="KAJ8305868.1"/>
    </source>
</evidence>
<dbReference type="InterPro" id="IPR051941">
    <property type="entry name" value="BG_Antigen-Binding_Lectin"/>
</dbReference>
<name>A0ABQ9EKS9_TEGGR</name>
<proteinExistence type="predicted"/>
<dbReference type="PANTHER" id="PTHR45713">
    <property type="entry name" value="FTP DOMAIN-CONTAINING PROTEIN"/>
    <property type="match status" value="1"/>
</dbReference>
<gene>
    <name evidence="4" type="ORF">KUTeg_016413</name>
</gene>
<keyword evidence="5" id="KW-1185">Reference proteome</keyword>
<dbReference type="EMBL" id="JARBDR010000813">
    <property type="protein sequence ID" value="KAJ8305868.1"/>
    <property type="molecule type" value="Genomic_DNA"/>
</dbReference>
<feature type="non-terminal residue" evidence="4">
    <location>
        <position position="1"/>
    </location>
</feature>
<accession>A0ABQ9EKS9</accession>
<dbReference type="CDD" id="cd00033">
    <property type="entry name" value="CCP"/>
    <property type="match status" value="1"/>
</dbReference>
<keyword evidence="2" id="KW-0768">Sushi</keyword>
<dbReference type="InterPro" id="IPR035976">
    <property type="entry name" value="Sushi/SCR/CCP_sf"/>
</dbReference>
<comment type="caution">
    <text evidence="2">Lacks conserved residue(s) required for the propagation of feature annotation.</text>
</comment>
<dbReference type="Pfam" id="PF00084">
    <property type="entry name" value="Sushi"/>
    <property type="match status" value="1"/>
</dbReference>
<sequence>YKCHCLNDAPCDETNGSCGDQSNCSPGWIGPGCQYSNLAYISGKYNSHRDIVNDGNYRTCATSNKFTIDLQRAYPILSFTVFANDENSKMVTTAFVTNSTIEDINNINTCIENTAIHKQEDFICTHSICGRFLIINFKDDAEICEIGIHGGRNIALWQSTYQSSTHSYYTSDKAVDGSTGNFKIDSNSCAHTSGNPGEIKPYWEVFFKKAFIIQRLVIFFRNEISYPHILKRSSNYSLSFINNEVVVELIPTGCQPLPREEIVLQQPLLVTGVKIGLPNRPSEESVLSLFEVEVFACRLGPDGDVCSNSCPIFCNPRNNQSGCIDFSCFANSCAKPWHDAYCSHKDCSKNDLKLMKQKINETYCSSSPCLSGQKINVECVEGYTLNGSGYVMCGKDGNWSFDTTCKGNIKFSP</sequence>
<organism evidence="4 5">
    <name type="scientific">Tegillarca granosa</name>
    <name type="common">Malaysian cockle</name>
    <name type="synonym">Anadara granosa</name>
    <dbReference type="NCBI Taxonomy" id="220873"/>
    <lineage>
        <taxon>Eukaryota</taxon>
        <taxon>Metazoa</taxon>
        <taxon>Spiralia</taxon>
        <taxon>Lophotrochozoa</taxon>
        <taxon>Mollusca</taxon>
        <taxon>Bivalvia</taxon>
        <taxon>Autobranchia</taxon>
        <taxon>Pteriomorphia</taxon>
        <taxon>Arcoida</taxon>
        <taxon>Arcoidea</taxon>
        <taxon>Arcidae</taxon>
        <taxon>Tegillarca</taxon>
    </lineage>
</organism>
<dbReference type="SUPFAM" id="SSF49785">
    <property type="entry name" value="Galactose-binding domain-like"/>
    <property type="match status" value="1"/>
</dbReference>
<reference evidence="4 5" key="1">
    <citation type="submission" date="2022-12" db="EMBL/GenBank/DDBJ databases">
        <title>Chromosome-level genome of Tegillarca granosa.</title>
        <authorList>
            <person name="Kim J."/>
        </authorList>
    </citation>
    <scope>NUCLEOTIDE SEQUENCE [LARGE SCALE GENOMIC DNA]</scope>
    <source>
        <strain evidence="4">Teg-2019</strain>
        <tissue evidence="4">Adductor muscle</tissue>
    </source>
</reference>
<feature type="domain" description="Sushi" evidence="3">
    <location>
        <begin position="345"/>
        <end position="407"/>
    </location>
</feature>
<dbReference type="InterPro" id="IPR000436">
    <property type="entry name" value="Sushi_SCR_CCP_dom"/>
</dbReference>
<evidence type="ECO:0000256" key="2">
    <source>
        <dbReference type="PROSITE-ProRule" id="PRU00302"/>
    </source>
</evidence>
<dbReference type="SUPFAM" id="SSF57535">
    <property type="entry name" value="Complement control module/SCR domain"/>
    <property type="match status" value="1"/>
</dbReference>
<evidence type="ECO:0000256" key="1">
    <source>
        <dbReference type="ARBA" id="ARBA00023157"/>
    </source>
</evidence>